<feature type="compositionally biased region" description="Basic and acidic residues" evidence="1">
    <location>
        <begin position="31"/>
        <end position="45"/>
    </location>
</feature>
<reference evidence="2 3" key="1">
    <citation type="submission" date="2022-03" db="EMBL/GenBank/DDBJ databases">
        <authorList>
            <person name="Macdonald S."/>
            <person name="Ahmed S."/>
            <person name="Newling K."/>
        </authorList>
    </citation>
    <scope>NUCLEOTIDE SEQUENCE [LARGE SCALE GENOMIC DNA]</scope>
</reference>
<gene>
    <name evidence="2" type="ORF">ERUC_LOCUS10551</name>
</gene>
<protein>
    <submittedName>
        <fullName evidence="2">Uncharacterized protein</fullName>
    </submittedName>
</protein>
<dbReference type="Proteomes" id="UP001642260">
    <property type="component" value="Unassembled WGS sequence"/>
</dbReference>
<dbReference type="AlphaFoldDB" id="A0ABC8JHF9"/>
<evidence type="ECO:0000313" key="2">
    <source>
        <dbReference type="EMBL" id="CAH8326036.1"/>
    </source>
</evidence>
<name>A0ABC8JHF9_ERUVS</name>
<feature type="region of interest" description="Disordered" evidence="1">
    <location>
        <begin position="31"/>
        <end position="90"/>
    </location>
</feature>
<proteinExistence type="predicted"/>
<evidence type="ECO:0000256" key="1">
    <source>
        <dbReference type="SAM" id="MobiDB-lite"/>
    </source>
</evidence>
<dbReference type="EMBL" id="CAKOAT010103599">
    <property type="protein sequence ID" value="CAH8326036.1"/>
    <property type="molecule type" value="Genomic_DNA"/>
</dbReference>
<comment type="caution">
    <text evidence="2">The sequence shown here is derived from an EMBL/GenBank/DDBJ whole genome shotgun (WGS) entry which is preliminary data.</text>
</comment>
<accession>A0ABC8JHF9</accession>
<organism evidence="2 3">
    <name type="scientific">Eruca vesicaria subsp. sativa</name>
    <name type="common">Garden rocket</name>
    <name type="synonym">Eruca sativa</name>
    <dbReference type="NCBI Taxonomy" id="29727"/>
    <lineage>
        <taxon>Eukaryota</taxon>
        <taxon>Viridiplantae</taxon>
        <taxon>Streptophyta</taxon>
        <taxon>Embryophyta</taxon>
        <taxon>Tracheophyta</taxon>
        <taxon>Spermatophyta</taxon>
        <taxon>Magnoliopsida</taxon>
        <taxon>eudicotyledons</taxon>
        <taxon>Gunneridae</taxon>
        <taxon>Pentapetalae</taxon>
        <taxon>rosids</taxon>
        <taxon>malvids</taxon>
        <taxon>Brassicales</taxon>
        <taxon>Brassicaceae</taxon>
        <taxon>Brassiceae</taxon>
        <taxon>Eruca</taxon>
    </lineage>
</organism>
<sequence>MRSSTRVISAHMADIKDSHHYRYMRDNKYDHSRSARNVRAWESRGRSNRHNKSRYEPYARNQNVECQAKKQSNTHEDNLTAGSEKGATGDNCAIVSYEQKQGSSKRAYGDSHQHDLENLKEGDALMGTRLASVIVSRSNPTLRVTTSLYVTRVWRSL</sequence>
<evidence type="ECO:0000313" key="3">
    <source>
        <dbReference type="Proteomes" id="UP001642260"/>
    </source>
</evidence>
<feature type="compositionally biased region" description="Polar residues" evidence="1">
    <location>
        <begin position="60"/>
        <end position="71"/>
    </location>
</feature>
<keyword evidence="3" id="KW-1185">Reference proteome</keyword>